<comment type="caution">
    <text evidence="2">The sequence shown here is derived from an EMBL/GenBank/DDBJ whole genome shotgun (WGS) entry which is preliminary data.</text>
</comment>
<dbReference type="EMBL" id="PVUF01000004">
    <property type="protein sequence ID" value="PRZ48358.1"/>
    <property type="molecule type" value="Genomic_DNA"/>
</dbReference>
<evidence type="ECO:0000313" key="3">
    <source>
        <dbReference type="Proteomes" id="UP000237718"/>
    </source>
</evidence>
<evidence type="ECO:0000313" key="2">
    <source>
        <dbReference type="EMBL" id="PRZ48358.1"/>
    </source>
</evidence>
<evidence type="ECO:0000256" key="1">
    <source>
        <dbReference type="SAM" id="MobiDB-lite"/>
    </source>
</evidence>
<feature type="region of interest" description="Disordered" evidence="1">
    <location>
        <begin position="73"/>
        <end position="111"/>
    </location>
</feature>
<proteinExistence type="predicted"/>
<protein>
    <submittedName>
        <fullName evidence="2">Uncharacterized protein</fullName>
    </submittedName>
</protein>
<dbReference type="AlphaFoldDB" id="A0A2T1AJ59"/>
<dbReference type="Proteomes" id="UP000237718">
    <property type="component" value="Unassembled WGS sequence"/>
</dbReference>
<sequence length="111" mass="11969">MQISLTPMRCDTALTATRQGDVLTLNGETFDFTALSEGDVLPREAVTCDWLASEVTREGGALHLTLILPHGPHAPEETRFPQPVTLTGDGPVPLPPYEVEQTPTDETEGEA</sequence>
<name>A0A2T1AJ59_TRISK</name>
<gene>
    <name evidence="2" type="ORF">CLV89_104186</name>
</gene>
<dbReference type="OrthoDB" id="8373799at2"/>
<accession>A0A2T1AJ59</accession>
<reference evidence="2 3" key="1">
    <citation type="submission" date="2018-03" db="EMBL/GenBank/DDBJ databases">
        <title>Genomic Encyclopedia of Archaeal and Bacterial Type Strains, Phase II (KMG-II): from individual species to whole genera.</title>
        <authorList>
            <person name="Goeker M."/>
        </authorList>
    </citation>
    <scope>NUCLEOTIDE SEQUENCE [LARGE SCALE GENOMIC DNA]</scope>
    <source>
        <strain evidence="2 3">DSM 25328</strain>
    </source>
</reference>
<organism evidence="2 3">
    <name type="scientific">Tritonibacter scottomollicae</name>
    <name type="common">Epibacterium scottomollicae</name>
    <dbReference type="NCBI Taxonomy" id="483013"/>
    <lineage>
        <taxon>Bacteria</taxon>
        <taxon>Pseudomonadati</taxon>
        <taxon>Pseudomonadota</taxon>
        <taxon>Alphaproteobacteria</taxon>
        <taxon>Rhodobacterales</taxon>
        <taxon>Paracoccaceae</taxon>
        <taxon>Tritonibacter</taxon>
    </lineage>
</organism>
<dbReference type="RefSeq" id="WP_106163299.1">
    <property type="nucleotide sequence ID" value="NZ_PVUF01000004.1"/>
</dbReference>